<keyword evidence="2" id="KW-0560">Oxidoreductase</keyword>
<evidence type="ECO:0000256" key="3">
    <source>
        <dbReference type="NCBIfam" id="TIGR02272"/>
    </source>
</evidence>
<sequence>MAEATSTSAERAAYYERIARKNMAPLWESLHNLVPRSPQPRCVPAMWRYADVRADVMEAGSLISAEEAVRRVLILENPGLPGQASITQTLYAGLQLILPGEIAPSHRHTQSALRFIVEGKGAYTAVNGERTTMHPGDFIITPSWTYHDHGNIEASEGGEPVVWLDGLDIPLLRMLDAGFAENYPASTQPVTRTEGDSFARFGHNMAPVRHVPANGNSPIFNYPYERSREALDQLYRYGELDAWDGVKLRYVNPATGGYPMPTMATFMQFLPAGFQGKTYRSTDSTVYSVVEGRGTARVGDQEFHFGPRDVFVAPSWQPVQLAAMEDATLFSYSDRPVQAALGLLREERAD</sequence>
<dbReference type="Gene3D" id="2.60.120.10">
    <property type="entry name" value="Jelly Rolls"/>
    <property type="match status" value="1"/>
</dbReference>
<dbReference type="NCBIfam" id="TIGR02272">
    <property type="entry name" value="gentisate_1_2"/>
    <property type="match status" value="1"/>
</dbReference>
<dbReference type="Proteomes" id="UP000091926">
    <property type="component" value="Chromosome"/>
</dbReference>
<dbReference type="EC" id="1.13.11.4" evidence="3"/>
<evidence type="ECO:0000256" key="1">
    <source>
        <dbReference type="ARBA" id="ARBA00022964"/>
    </source>
</evidence>
<keyword evidence="1 5" id="KW-0223">Dioxygenase</keyword>
<dbReference type="InterPro" id="IPR014710">
    <property type="entry name" value="RmlC-like_jellyroll"/>
</dbReference>
<dbReference type="STRING" id="463014.BAU07_23135"/>
<dbReference type="KEGG" id="bfz:BAU07_23135"/>
<name>A0A193GHS9_9BORD</name>
<organism evidence="5 6">
    <name type="scientific">Bordetella flabilis</name>
    <dbReference type="NCBI Taxonomy" id="463014"/>
    <lineage>
        <taxon>Bacteria</taxon>
        <taxon>Pseudomonadati</taxon>
        <taxon>Pseudomonadota</taxon>
        <taxon>Betaproteobacteria</taxon>
        <taxon>Burkholderiales</taxon>
        <taxon>Alcaligenaceae</taxon>
        <taxon>Bordetella</taxon>
    </lineage>
</organism>
<evidence type="ECO:0000256" key="2">
    <source>
        <dbReference type="ARBA" id="ARBA00023002"/>
    </source>
</evidence>
<dbReference type="SUPFAM" id="SSF51182">
    <property type="entry name" value="RmlC-like cupins"/>
    <property type="match status" value="1"/>
</dbReference>
<protein>
    <recommendedName>
        <fullName evidence="3">Gentisate 1,2-dioxygenase</fullName>
        <ecNumber evidence="3">1.13.11.4</ecNumber>
    </recommendedName>
</protein>
<dbReference type="RefSeq" id="WP_066662992.1">
    <property type="nucleotide sequence ID" value="NZ_CBCSCL010000027.1"/>
</dbReference>
<dbReference type="OrthoDB" id="285029at2"/>
<dbReference type="CDD" id="cd02216">
    <property type="entry name" value="cupin_GDO-like_N"/>
    <property type="match status" value="1"/>
</dbReference>
<dbReference type="Pfam" id="PF07883">
    <property type="entry name" value="Cupin_2"/>
    <property type="match status" value="1"/>
</dbReference>
<accession>A0A193GHS9</accession>
<dbReference type="PANTHER" id="PTHR41517">
    <property type="entry name" value="1,2-DIOXYGENASE PROTEIN-RELATED"/>
    <property type="match status" value="1"/>
</dbReference>
<evidence type="ECO:0000259" key="4">
    <source>
        <dbReference type="Pfam" id="PF07883"/>
    </source>
</evidence>
<gene>
    <name evidence="5" type="ORF">BAU07_23135</name>
</gene>
<dbReference type="InterPro" id="IPR011960">
    <property type="entry name" value="Gentisate_dOase"/>
</dbReference>
<proteinExistence type="predicted"/>
<dbReference type="InterPro" id="IPR047183">
    <property type="entry name" value="GDO-like"/>
</dbReference>
<keyword evidence="6" id="KW-1185">Reference proteome</keyword>
<feature type="domain" description="Cupin type-2" evidence="4">
    <location>
        <begin position="94"/>
        <end position="164"/>
    </location>
</feature>
<evidence type="ECO:0000313" key="6">
    <source>
        <dbReference type="Proteomes" id="UP000091926"/>
    </source>
</evidence>
<dbReference type="GO" id="GO:0047922">
    <property type="term" value="F:gentisate 1,2-dioxygenase activity"/>
    <property type="evidence" value="ECO:0007669"/>
    <property type="project" value="UniProtKB-UniRule"/>
</dbReference>
<evidence type="ECO:0000313" key="5">
    <source>
        <dbReference type="EMBL" id="ANN79622.1"/>
    </source>
</evidence>
<reference evidence="5 6" key="1">
    <citation type="submission" date="2016-06" db="EMBL/GenBank/DDBJ databases">
        <title>Complete genome sequences of Bordetella bronchialis and Bordetella flabilis.</title>
        <authorList>
            <person name="LiPuma J.J."/>
            <person name="Spilker T."/>
        </authorList>
    </citation>
    <scope>NUCLEOTIDE SEQUENCE [LARGE SCALE GENOMIC DNA]</scope>
    <source>
        <strain evidence="5 6">AU10664</strain>
    </source>
</reference>
<dbReference type="EMBL" id="CP016172">
    <property type="protein sequence ID" value="ANN79622.1"/>
    <property type="molecule type" value="Genomic_DNA"/>
</dbReference>
<dbReference type="InterPro" id="IPR013096">
    <property type="entry name" value="Cupin_2"/>
</dbReference>
<dbReference type="AlphaFoldDB" id="A0A193GHS9"/>
<dbReference type="PANTHER" id="PTHR41517:SF1">
    <property type="entry name" value="CUPIN"/>
    <property type="match status" value="1"/>
</dbReference>
<dbReference type="InterPro" id="IPR011051">
    <property type="entry name" value="RmlC_Cupin_sf"/>
</dbReference>
<dbReference type="CDD" id="cd06992">
    <property type="entry name" value="cupin_GDO-like_C"/>
    <property type="match status" value="1"/>
</dbReference>